<reference evidence="8" key="1">
    <citation type="submission" date="2014-03" db="EMBL/GenBank/DDBJ databases">
        <authorList>
            <person name="Zhang G."/>
            <person name="Zhu L."/>
            <person name="Fang P."/>
        </authorList>
    </citation>
    <scope>NUCLEOTIDE SEQUENCE</scope>
    <source>
        <strain evidence="8">NS1</strain>
        <plasmid evidence="8">pNSL1</plasmid>
    </source>
</reference>
<protein>
    <recommendedName>
        <fullName evidence="9">DUF350 domain-containing protein</fullName>
    </recommendedName>
</protein>
<feature type="transmembrane region" description="Helical" evidence="7">
    <location>
        <begin position="20"/>
        <end position="45"/>
    </location>
</feature>
<comment type="subcellular location">
    <subcellularLocation>
        <location evidence="1">Cell membrane</location>
        <topology evidence="1">Multi-pass membrane protein</topology>
    </subcellularLocation>
</comment>
<feature type="transmembrane region" description="Helical" evidence="7">
    <location>
        <begin position="66"/>
        <end position="86"/>
    </location>
</feature>
<evidence type="ECO:0000256" key="4">
    <source>
        <dbReference type="ARBA" id="ARBA00022692"/>
    </source>
</evidence>
<dbReference type="Pfam" id="PF03994">
    <property type="entry name" value="DUF350"/>
    <property type="match status" value="1"/>
</dbReference>
<keyword evidence="5 7" id="KW-1133">Transmembrane helix</keyword>
<dbReference type="GO" id="GO:0005886">
    <property type="term" value="C:plasma membrane"/>
    <property type="evidence" value="ECO:0007669"/>
    <property type="project" value="UniProtKB-SubCell"/>
</dbReference>
<name>A0A097SQF0_9NOCA</name>
<proteinExistence type="inferred from homology"/>
<dbReference type="EMBL" id="KJ605395">
    <property type="protein sequence ID" value="AIU93747.1"/>
    <property type="molecule type" value="Genomic_DNA"/>
</dbReference>
<sequence length="156" mass="15785">MSLTMLAADLEIGTVDPSLLLQGVVGTLIYFAVGVGVLALGFAVLDGLTPGNLRHQVYVDRNPNAALLLGANHLALAVIVVTAIATSSDGFAQGITDSLVYGLVGVLLQAAALLIMNRVLPGQITTLVGEPRMSGAAWAVAITLLAVGLVNAAALS</sequence>
<geneLocation type="plasmid" evidence="8">
    <name>pNSL1</name>
</geneLocation>
<dbReference type="InterPro" id="IPR007140">
    <property type="entry name" value="DUF350"/>
</dbReference>
<accession>A0A097SQF0</accession>
<evidence type="ECO:0000256" key="3">
    <source>
        <dbReference type="ARBA" id="ARBA00022475"/>
    </source>
</evidence>
<evidence type="ECO:0000256" key="2">
    <source>
        <dbReference type="ARBA" id="ARBA00005779"/>
    </source>
</evidence>
<evidence type="ECO:0000256" key="7">
    <source>
        <dbReference type="SAM" id="Phobius"/>
    </source>
</evidence>
<dbReference type="AlphaFoldDB" id="A0A097SQF0"/>
<evidence type="ECO:0000256" key="6">
    <source>
        <dbReference type="ARBA" id="ARBA00023136"/>
    </source>
</evidence>
<dbReference type="PANTHER" id="PTHR40043:SF1">
    <property type="entry name" value="UPF0719 INNER MEMBRANE PROTEIN YJFL"/>
    <property type="match status" value="1"/>
</dbReference>
<evidence type="ECO:0000256" key="5">
    <source>
        <dbReference type="ARBA" id="ARBA00022989"/>
    </source>
</evidence>
<keyword evidence="3" id="KW-1003">Cell membrane</keyword>
<dbReference type="PANTHER" id="PTHR40043">
    <property type="entry name" value="UPF0719 INNER MEMBRANE PROTEIN YJFL"/>
    <property type="match status" value="1"/>
</dbReference>
<evidence type="ECO:0000256" key="1">
    <source>
        <dbReference type="ARBA" id="ARBA00004651"/>
    </source>
</evidence>
<comment type="similarity">
    <text evidence="2">Belongs to the UPF0719 family.</text>
</comment>
<feature type="transmembrane region" description="Helical" evidence="7">
    <location>
        <begin position="98"/>
        <end position="116"/>
    </location>
</feature>
<evidence type="ECO:0008006" key="9">
    <source>
        <dbReference type="Google" id="ProtNLM"/>
    </source>
</evidence>
<gene>
    <name evidence="8" type="ORF">LRS1606.313</name>
</gene>
<keyword evidence="4 7" id="KW-0812">Transmembrane</keyword>
<feature type="transmembrane region" description="Helical" evidence="7">
    <location>
        <begin position="136"/>
        <end position="155"/>
    </location>
</feature>
<evidence type="ECO:0000313" key="8">
    <source>
        <dbReference type="EMBL" id="AIU93747.1"/>
    </source>
</evidence>
<keyword evidence="8" id="KW-0614">Plasmid</keyword>
<keyword evidence="6 7" id="KW-0472">Membrane</keyword>
<organism evidence="8">
    <name type="scientific">Rhodococcus sp. NS1</name>
    <dbReference type="NCBI Taxonomy" id="402236"/>
    <lineage>
        <taxon>Bacteria</taxon>
        <taxon>Bacillati</taxon>
        <taxon>Actinomycetota</taxon>
        <taxon>Actinomycetes</taxon>
        <taxon>Mycobacteriales</taxon>
        <taxon>Nocardiaceae</taxon>
        <taxon>Rhodococcus</taxon>
    </lineage>
</organism>